<dbReference type="Proteomes" id="UP000198525">
    <property type="component" value="Unassembled WGS sequence"/>
</dbReference>
<protein>
    <recommendedName>
        <fullName evidence="3">DUF1289 domain-containing protein</fullName>
    </recommendedName>
</protein>
<sequence length="72" mass="8160">MTLDNVKAMEKMPPSEKRLASPCIQVCRIDSTTQRCEGCRRTLDEIARWRSMSETERAAVWARLAADPHSPA</sequence>
<gene>
    <name evidence="1" type="ORF">SAMN04487954_11566</name>
</gene>
<reference evidence="1 2" key="1">
    <citation type="submission" date="2016-10" db="EMBL/GenBank/DDBJ databases">
        <authorList>
            <person name="de Groot N.N."/>
        </authorList>
    </citation>
    <scope>NUCLEOTIDE SEQUENCE [LARGE SCALE GENOMIC DNA]</scope>
    <source>
        <strain evidence="1 2">CGMCC 1.6133</strain>
    </source>
</reference>
<dbReference type="Pfam" id="PF06945">
    <property type="entry name" value="DUF1289"/>
    <property type="match status" value="1"/>
</dbReference>
<proteinExistence type="predicted"/>
<evidence type="ECO:0000313" key="2">
    <source>
        <dbReference type="Proteomes" id="UP000198525"/>
    </source>
</evidence>
<dbReference type="RefSeq" id="WP_245682289.1">
    <property type="nucleotide sequence ID" value="NZ_FNES01000015.1"/>
</dbReference>
<name>A0A1G9BBS3_9GAMM</name>
<keyword evidence="2" id="KW-1185">Reference proteome</keyword>
<accession>A0A1G9BBS3</accession>
<dbReference type="InterPro" id="IPR010710">
    <property type="entry name" value="DUF1289"/>
</dbReference>
<dbReference type="PANTHER" id="PTHR35175:SF2">
    <property type="entry name" value="DUF1289 DOMAIN-CONTAINING PROTEIN"/>
    <property type="match status" value="1"/>
</dbReference>
<evidence type="ECO:0008006" key="3">
    <source>
        <dbReference type="Google" id="ProtNLM"/>
    </source>
</evidence>
<dbReference type="AlphaFoldDB" id="A0A1G9BBS3"/>
<dbReference type="EMBL" id="FNES01000015">
    <property type="protein sequence ID" value="SDK36937.1"/>
    <property type="molecule type" value="Genomic_DNA"/>
</dbReference>
<dbReference type="STRING" id="376427.SAMN04487954_11566"/>
<organism evidence="1 2">
    <name type="scientific">Billgrantia gudaonensis</name>
    <dbReference type="NCBI Taxonomy" id="376427"/>
    <lineage>
        <taxon>Bacteria</taxon>
        <taxon>Pseudomonadati</taxon>
        <taxon>Pseudomonadota</taxon>
        <taxon>Gammaproteobacteria</taxon>
        <taxon>Oceanospirillales</taxon>
        <taxon>Halomonadaceae</taxon>
        <taxon>Billgrantia</taxon>
    </lineage>
</organism>
<dbReference type="PANTHER" id="PTHR35175">
    <property type="entry name" value="DUF1289 DOMAIN-CONTAINING PROTEIN"/>
    <property type="match status" value="1"/>
</dbReference>
<evidence type="ECO:0000313" key="1">
    <source>
        <dbReference type="EMBL" id="SDK36937.1"/>
    </source>
</evidence>